<proteinExistence type="predicted"/>
<dbReference type="RefSeq" id="WP_121824192.1">
    <property type="nucleotide sequence ID" value="NZ_QYCY01000001.1"/>
</dbReference>
<evidence type="ECO:0000313" key="2">
    <source>
        <dbReference type="EMBL" id="RLV78733.1"/>
    </source>
</evidence>
<organism evidence="2 3">
    <name type="scientific">Streptomyces rapamycinicus (strain ATCC 29253 / DSM 41530 / NRRL 5491 / AYB-994)</name>
    <name type="common">Streptomyces hygroscopicus (strain ATCC 29253)</name>
    <dbReference type="NCBI Taxonomy" id="1343740"/>
    <lineage>
        <taxon>Bacteria</taxon>
        <taxon>Bacillati</taxon>
        <taxon>Actinomycetota</taxon>
        <taxon>Actinomycetes</taxon>
        <taxon>Kitasatosporales</taxon>
        <taxon>Streptomycetaceae</taxon>
        <taxon>Streptomyces</taxon>
        <taxon>Streptomyces violaceusniger group</taxon>
    </lineage>
</organism>
<accession>A0A3L8RI99</accession>
<comment type="caution">
    <text evidence="2">The sequence shown here is derived from an EMBL/GenBank/DDBJ whole genome shotgun (WGS) entry which is preliminary data.</text>
</comment>
<feature type="region of interest" description="Disordered" evidence="1">
    <location>
        <begin position="181"/>
        <end position="206"/>
    </location>
</feature>
<dbReference type="Proteomes" id="UP000281594">
    <property type="component" value="Unassembled WGS sequence"/>
</dbReference>
<protein>
    <submittedName>
        <fullName evidence="2">Uncharacterized protein</fullName>
    </submittedName>
</protein>
<gene>
    <name evidence="2" type="ORF">D3C57_110150</name>
</gene>
<evidence type="ECO:0000313" key="3">
    <source>
        <dbReference type="Proteomes" id="UP000281594"/>
    </source>
</evidence>
<sequence>MTSGEIVQTNAACCLPWTPPNTEDVEALPAGRWWDAVRAAPTVGERALELLGDATGAVIKDKNGTLYWLVAVGTETSWHLRQVRVLTELADESTYLGVPPVSWTEGPRTHWRVPLSADHYLTDAGRLWGALAEADRAEYGRRPEGRQLCYRCKLPTDEAIPVDVEDSGGAVDRTTYACPAHSPLYSKRRPRTLTSAAAAEHEGRPR</sequence>
<dbReference type="EMBL" id="QYCY01000001">
    <property type="protein sequence ID" value="RLV78733.1"/>
    <property type="molecule type" value="Genomic_DNA"/>
</dbReference>
<evidence type="ECO:0000256" key="1">
    <source>
        <dbReference type="SAM" id="MobiDB-lite"/>
    </source>
</evidence>
<dbReference type="AlphaFoldDB" id="A0A3L8RI99"/>
<name>A0A3L8RI99_STRRN</name>
<reference evidence="2 3" key="1">
    <citation type="journal article" date="2018" name="J. Biol. Chem.">
        <title>Discovery of the actinoplanic acid pathway in Streptomyces rapamycinicus reveals a genetically conserved synergism with rapamycin.</title>
        <authorList>
            <person name="Mrak P."/>
            <person name="Krastel P."/>
            <person name="Pivk Lukancic P."/>
            <person name="Tao J."/>
            <person name="Pistorius D."/>
            <person name="Moore C.M."/>
        </authorList>
    </citation>
    <scope>NUCLEOTIDE SEQUENCE [LARGE SCALE GENOMIC DNA]</scope>
    <source>
        <strain evidence="2 3">NRRL 5491</strain>
    </source>
</reference>
<dbReference type="STRING" id="1343740.M271_33565"/>